<feature type="domain" description="PIN" evidence="1">
    <location>
        <begin position="7"/>
        <end position="128"/>
    </location>
</feature>
<keyword evidence="3" id="KW-1185">Reference proteome</keyword>
<organism evidence="2 3">
    <name type="scientific">Fulvimarina manganoxydans</name>
    <dbReference type="NCBI Taxonomy" id="937218"/>
    <lineage>
        <taxon>Bacteria</taxon>
        <taxon>Pseudomonadati</taxon>
        <taxon>Pseudomonadota</taxon>
        <taxon>Alphaproteobacteria</taxon>
        <taxon>Hyphomicrobiales</taxon>
        <taxon>Aurantimonadaceae</taxon>
        <taxon>Fulvimarina</taxon>
    </lineage>
</organism>
<reference evidence="2 3" key="1">
    <citation type="submission" date="2017-04" db="EMBL/GenBank/DDBJ databases">
        <authorList>
            <person name="Afonso C.L."/>
            <person name="Miller P.J."/>
            <person name="Scott M.A."/>
            <person name="Spackman E."/>
            <person name="Goraichik I."/>
            <person name="Dimitrov K.M."/>
            <person name="Suarez D.L."/>
            <person name="Swayne D.E."/>
        </authorList>
    </citation>
    <scope>NUCLEOTIDE SEQUENCE [LARGE SCALE GENOMIC DNA]</scope>
    <source>
        <strain evidence="2 3">CGMCC 1.10972</strain>
    </source>
</reference>
<dbReference type="CDD" id="cd18692">
    <property type="entry name" value="PIN_VapC-like"/>
    <property type="match status" value="1"/>
</dbReference>
<evidence type="ECO:0000313" key="3">
    <source>
        <dbReference type="Proteomes" id="UP000192656"/>
    </source>
</evidence>
<dbReference type="Proteomes" id="UP000192656">
    <property type="component" value="Unassembled WGS sequence"/>
</dbReference>
<proteinExistence type="predicted"/>
<dbReference type="Gene3D" id="3.40.50.1010">
    <property type="entry name" value="5'-nuclease"/>
    <property type="match status" value="1"/>
</dbReference>
<dbReference type="EMBL" id="FWXR01000003">
    <property type="protein sequence ID" value="SMC54428.1"/>
    <property type="molecule type" value="Genomic_DNA"/>
</dbReference>
<evidence type="ECO:0000313" key="2">
    <source>
        <dbReference type="EMBL" id="SMC54428.1"/>
    </source>
</evidence>
<protein>
    <submittedName>
        <fullName evidence="2">Predicted nucleic acid-binding protein, contains PIN domain</fullName>
    </submittedName>
</protein>
<sequence>MIAGADVFLDTNILIYAASAQWSEPAKWEVAHGLLTTQFGTSGQVLAEFYANAVRTKPVPVSPEEARRWVSLLGRKPFVVVDDRLVLAGIDFSQRYKISYWDGAIIAAAERLGAKTLYTEDLSHDQVYGSVTAINPFL</sequence>
<name>A0A1W2A298_9HYPH</name>
<dbReference type="AlphaFoldDB" id="A0A1W2A298"/>
<dbReference type="OrthoDB" id="163436at2"/>
<dbReference type="SUPFAM" id="SSF88723">
    <property type="entry name" value="PIN domain-like"/>
    <property type="match status" value="1"/>
</dbReference>
<dbReference type="InterPro" id="IPR029060">
    <property type="entry name" value="PIN-like_dom_sf"/>
</dbReference>
<dbReference type="Pfam" id="PF01850">
    <property type="entry name" value="PIN"/>
    <property type="match status" value="1"/>
</dbReference>
<dbReference type="RefSeq" id="WP_084409096.1">
    <property type="nucleotide sequence ID" value="NZ_FWXR01000003.1"/>
</dbReference>
<accession>A0A1W2A298</accession>
<gene>
    <name evidence="2" type="ORF">SAMN06297251_103290</name>
</gene>
<evidence type="ECO:0000259" key="1">
    <source>
        <dbReference type="Pfam" id="PF01850"/>
    </source>
</evidence>
<dbReference type="STRING" id="937218.SAMN06297251_103290"/>
<dbReference type="InterPro" id="IPR002716">
    <property type="entry name" value="PIN_dom"/>
</dbReference>